<gene>
    <name evidence="1" type="ORF">N8T08_009483</name>
</gene>
<protein>
    <submittedName>
        <fullName evidence="1">Uncharacterized protein</fullName>
    </submittedName>
</protein>
<evidence type="ECO:0000313" key="2">
    <source>
        <dbReference type="Proteomes" id="UP001177260"/>
    </source>
</evidence>
<proteinExistence type="predicted"/>
<dbReference type="EMBL" id="JAOPJF010000007">
    <property type="protein sequence ID" value="KAK1148478.1"/>
    <property type="molecule type" value="Genomic_DNA"/>
</dbReference>
<dbReference type="Proteomes" id="UP001177260">
    <property type="component" value="Unassembled WGS sequence"/>
</dbReference>
<reference evidence="1 2" key="1">
    <citation type="journal article" date="2023" name="ACS Omega">
        <title>Identification of the Neoaspergillic Acid Biosynthesis Gene Cluster by Establishing an In Vitro CRISPR-Ribonucleoprotein Genetic System in Aspergillus melleus.</title>
        <authorList>
            <person name="Yuan B."/>
            <person name="Grau M.F."/>
            <person name="Murata R.M."/>
            <person name="Torok T."/>
            <person name="Venkateswaran K."/>
            <person name="Stajich J.E."/>
            <person name="Wang C.C.C."/>
        </authorList>
    </citation>
    <scope>NUCLEOTIDE SEQUENCE [LARGE SCALE GENOMIC DNA]</scope>
    <source>
        <strain evidence="1 2">IMV 1140</strain>
    </source>
</reference>
<keyword evidence="2" id="KW-1185">Reference proteome</keyword>
<comment type="caution">
    <text evidence="1">The sequence shown here is derived from an EMBL/GenBank/DDBJ whole genome shotgun (WGS) entry which is preliminary data.</text>
</comment>
<organism evidence="1 2">
    <name type="scientific">Aspergillus melleus</name>
    <dbReference type="NCBI Taxonomy" id="138277"/>
    <lineage>
        <taxon>Eukaryota</taxon>
        <taxon>Fungi</taxon>
        <taxon>Dikarya</taxon>
        <taxon>Ascomycota</taxon>
        <taxon>Pezizomycotina</taxon>
        <taxon>Eurotiomycetes</taxon>
        <taxon>Eurotiomycetidae</taxon>
        <taxon>Eurotiales</taxon>
        <taxon>Aspergillaceae</taxon>
        <taxon>Aspergillus</taxon>
        <taxon>Aspergillus subgen. Circumdati</taxon>
    </lineage>
</organism>
<accession>A0ACC3BCX9</accession>
<sequence length="3208" mass="349585">MADTTLLHMAKAGTGEAMILEYGPAGQRKFVIIDGGPAYWSSPASQDIPYYKYFIAAAKKIWTDGGQTASFNPSAIINSSTDEDHYRGLVSYLRSIRSKKEPFRGPIVVPSVKSLGLFEIEAVLGKGDLKWASQPGFPSEALSGLICDRPARESIKTYNAKLSGTATETETETADHEDLNTAGDILMHTDPKSTRKGHVFLASDDAGWQISPSVADKRYSIYKIQDHGRWRNTQLTKENRVVTDGVKRETALRSLFAVNVRGYTNLQETSLLQTRARALFSHICTSHSFTLESAATYLTDLDKRGQSYLTACASNLKDANGNFATELNEAHGGDALDPVPSKVMLQAEKWVQSLKPSDPAFSLFYSVQESKVKPVDEWVQWTTSNNWATLYLRTLSIFSIRDFFQSFSADAYSVSGNWESRHELAPTIVGLALAMHKKKCTAILYLTDPSALAVQDMAFYCTVLSEDIATLFKSTSLSIRFLSQGSYMTLNGDESSPANGRDVQHWTSELQLATASRVTIDEVEDQLGSDESKLAGRFKTPEGGYQVSSTNAGTTSYLTLTAPNKPGVQTNKPSSLAVVESWSSAAQDHDVVQFIQATAGNSLNGAVMQLGQPSESDSWRLTWVNQDNGDETTFYVNNITGVVTEGSVKAPPGTGSSVALFKLEPTTANAAVPTPSLELPPNADDKLAASPSLRSYCDAAGIAVTASFSGLNALAALVGHDHVSSLGFSLDVEEAALAFIVKIDSSTVDFVDNGISLAVNAARIHFMLSETSTVPFGSTKLRVTTQTLELTWSANLALSATLYTQLERGIKIEDTKSVANATRATPLRKCLLGMGMSAEALATIKIPKLLSFLSDRPACIANMFEEQLPAALVKSGIAALRPDLTQSVVQASHTPSKQTSISHAKIVCDLGSVTSWDKKLTILGKTLTIKTMNVIVTNAATAAQQISFTGSASMQLVAGVEFAVEWSTVLDTVHAGEWFFSLRDATVDTLSQIFPGIADIPNLTIPIAESPLSSLLPSVAGFSVKQPVASVSDYCVNNISMAVTIAEDTWKKILPAAFPVQKIGLPTIRVNVQNPVTKDRRQIAVDVEVKLKTAIALQVRFGAEPLPGSKHEFRMRITGPSKGVTVAQIANEIGLGSDISSNISSVIPIVGDFLSRAHVHVLCPALTLQGSTWVFGDWRLSVSLNVWPITDSIILHGTHLDLESINGLIAAKGTSSLFISNKKVDVVVKTPQTNLPGEVRITAPNGISAADLLKALHLPDLSDIPQVGSLLSVQLESASCTMDYSKTNARKLTCTGASVICTGKKVSIGPLILVGVYAAFNYHSEDDPLGLGKAQKTFCLSATLEDNSFQVDASYDDARLGSIQLLLTRKSKVTLNQTVAKLLPSEITNVLAPVLGSLTVDRVEVSFDTKSKKFTSFEIIISNMEPLTVDKVVLSSLSVSYKAAVPAETNSGGTPTSLNIKGSVSKNTFGASFEISCLPNSKVPTEVDFLVLPLRPNSLSLASFIDLLGVEKAAWHLPSGSPNFLTFQVTKINGRIAVQTGSEKQKTLTISQLEAVVETSAKLTVLQNLNVKLDDVRLDLKYTKGEGLSAQFTGRLSLKSPAVNVWVRYSKEPDAQFEGQLTTIEGDYDAKELANKFLTDDQFKIPDNVKFPDSLPLVSVHVLVKPSVSVKVWGMGQRKWNPTLSGVEIEMASLGASVEVREPKADDSKADETNEDDSKPDEPEPDESKPDVPEVGETEAKEPTADEDGRDDMKNNDVNESHPKDNEKAAEPKKAKEYEIHIIGTLNFTSFTTATASLDIKSNRGLILKAAVKKKANADKAVEDLTDQLASNDNAKFAEISKSSAIPGSALAVADKDLQLYLDFGQKFFYLAGAIGNNITALILGRPKHSPGPQGAGGRNYVVSVVVQDLNSLWPEFNSTVGQVLDWEVLAAEIIAYDGTYAQLTEDLKTAYSQLKIEGSNDASSVVASQEGATGIGVLFFGKISLKGHKEMTDAVKMIVEEDKPAEVIISAVVKKKVAESQLVVSISKLTLWGGHLILSDAKGTYKEKKFSVAGKLAATFEGLEELKFDINLVIAPGSTTFKAITTIGNDTGDTKTIKPFGKFQFHMNKFSIEAKFFREDSERKSEVTIMGDATLGARAGLTGSLIFVNGAPSVASLDFKDLEISIDQVVKELVNGSTSGANNAVEWPSDYQALELKLKDLYYAKSDQTIGEKKYTTGFHISALCKLFSDQYNFSLDAAFAAPGLKVEAKYTKSVDLDFVKIRDTSISIDTTDRTEKKYTGTTMLTLLDLKPTSITLGYESSDHSYTGTFTYDGEILGVTKPTIKFKYSKKKKFQVVEWPIPAELQDALDLVKGIEEASKTTGKTDCGALTDMVLNIVKTNFSLKVSLGGADSTENNKDNKDKTDKKKEVSFYISGTFTICLETEKVADIEMPQLHGTLSKFDSKGLLDAIKNLLINNVEALGKQIMENGEAFSKLFATIAAVKIGKELLKKAMCREIKTKNVKDRAKQEANSQEDEVNKQSKEVEDALEAAESAASVGGLASSLAEAESALAALGLLIVGLVGFLSSLLAFFGVESPEQKEYNQMKERVEKLKEKLAEELTKKSESMEDVLKMQGFPTCTFVSGDTLRVEWAQIRPKSDKVSFEDYKGFTWTVTVSLSGKDNDPTNYDVSVKDQTSTEIRNSQFLYIRTVYAWVKATYTKDGRDWVSSTRSDQGSRSHVPSLPPPKVSFTLTPGQCTVTVDPVNPEQYRIEIAGADDRTRRSILYNPDPATLSQNPLQIPWTLLQVPKSLPSSVRAYVQRLSSNPQSHNDSPWAKSTEEIRLAPVPQDLNAEMNNSSENTDVDVNWKQPGEATDTVDYELQVLRADTKEPLPSVDKIPQSAETGNRKIRLSSPEFIHGLQIVITVQVLNNDNAIALTVFKRFKILTTSKQPPSCDFLPLGALIQRFRVGNQNIVLGYDSPNDYIRYRGPQFGKTIGRVSNRIENGTFELNDVDYHLPQTDGYCNTTDGGVRGWGMCMFQGPTKEKRNELDATLFTYRGEDGEEGFPGQVELKVWYMESHGRTATGKRTTVFIVEYEAELTGDEPESTVINVTNRSYFNLTDEPSIEGTKDKGGWMMDTRANELKTLGSFSKGNIHLRVQSTEPAFQFNTGDHLKFSENPQYGPRAGFYIEPCRFINAINSPKWRSMVILRQGEKYGYKNVYTAWEE</sequence>
<name>A0ACC3BCX9_9EURO</name>
<evidence type="ECO:0000313" key="1">
    <source>
        <dbReference type="EMBL" id="KAK1148478.1"/>
    </source>
</evidence>